<dbReference type="Proteomes" id="UP000265000">
    <property type="component" value="Unplaced"/>
</dbReference>
<dbReference type="Pfam" id="PF15233">
    <property type="entry name" value="SYCE1"/>
    <property type="match status" value="1"/>
</dbReference>
<dbReference type="Ensembl" id="ENSFHET00000019221.1">
    <property type="protein sequence ID" value="ENSFHEP00000012068.1"/>
    <property type="gene ID" value="ENSFHEG00000013518.1"/>
</dbReference>
<proteinExistence type="inferred from homology"/>
<evidence type="ECO:0000256" key="5">
    <source>
        <dbReference type="SAM" id="MobiDB-lite"/>
    </source>
</evidence>
<evidence type="ECO:0000256" key="3">
    <source>
        <dbReference type="ARBA" id="ARBA00023254"/>
    </source>
</evidence>
<dbReference type="InterPro" id="IPR026676">
    <property type="entry name" value="SYCE1"/>
</dbReference>
<reference evidence="6" key="2">
    <citation type="submission" date="2025-09" db="UniProtKB">
        <authorList>
            <consortium name="Ensembl"/>
        </authorList>
    </citation>
    <scope>IDENTIFICATION</scope>
</reference>
<keyword evidence="7" id="KW-1185">Reference proteome</keyword>
<dbReference type="PANTHER" id="PTHR21731:SF1">
    <property type="entry name" value="SYNAPTONEMAL COMPLEX CENTRAL ELEMENT PROTEIN 1-LIKE"/>
    <property type="match status" value="1"/>
</dbReference>
<dbReference type="GeneTree" id="ENSGT00940000172951"/>
<reference evidence="6" key="1">
    <citation type="submission" date="2025-08" db="UniProtKB">
        <authorList>
            <consortium name="Ensembl"/>
        </authorList>
    </citation>
    <scope>IDENTIFICATION</scope>
</reference>
<evidence type="ECO:0000256" key="1">
    <source>
        <dbReference type="ARBA" id="ARBA00010094"/>
    </source>
</evidence>
<evidence type="ECO:0000313" key="7">
    <source>
        <dbReference type="Proteomes" id="UP000265000"/>
    </source>
</evidence>
<name>A0A3Q2PGD0_FUNHE</name>
<evidence type="ECO:0000256" key="4">
    <source>
        <dbReference type="SAM" id="Coils"/>
    </source>
</evidence>
<dbReference type="AlphaFoldDB" id="A0A3Q2PGD0"/>
<organism evidence="6 7">
    <name type="scientific">Fundulus heteroclitus</name>
    <name type="common">Killifish</name>
    <name type="synonym">Mummichog</name>
    <dbReference type="NCBI Taxonomy" id="8078"/>
    <lineage>
        <taxon>Eukaryota</taxon>
        <taxon>Metazoa</taxon>
        <taxon>Chordata</taxon>
        <taxon>Craniata</taxon>
        <taxon>Vertebrata</taxon>
        <taxon>Euteleostomi</taxon>
        <taxon>Actinopterygii</taxon>
        <taxon>Neopterygii</taxon>
        <taxon>Teleostei</taxon>
        <taxon>Neoteleostei</taxon>
        <taxon>Acanthomorphata</taxon>
        <taxon>Ovalentaria</taxon>
        <taxon>Atherinomorphae</taxon>
        <taxon>Cyprinodontiformes</taxon>
        <taxon>Fundulidae</taxon>
        <taxon>Fundulus</taxon>
    </lineage>
</organism>
<keyword evidence="2 4" id="KW-0175">Coiled coil</keyword>
<feature type="region of interest" description="Disordered" evidence="5">
    <location>
        <begin position="8"/>
        <end position="40"/>
    </location>
</feature>
<sequence length="222" mass="26087">MYCTCNLRASTTSTASPLNQDRVSETSPAGSTMSEMGGGDLPAEPKVEQLMGKLRLLQREKRQLEEEIRHAQSVHDSLWKELLDLRTEVNDLEGVHKDKEGTCRKLQLQCEESEQDFDRQLNQNKTSEKLLEQYRCEIQEVKLKHRKLRMRFENQLLQLIEQHKQLDYLFNPKRVPDELKKAEDKKRQLLSAEQVKLAQLHKLHEEFEEAKKQKQPDALMHE</sequence>
<dbReference type="GO" id="GO:0000795">
    <property type="term" value="C:synaptonemal complex"/>
    <property type="evidence" value="ECO:0007669"/>
    <property type="project" value="InterPro"/>
</dbReference>
<dbReference type="STRING" id="8078.ENSFHEP00000012068"/>
<accession>A0A3Q2PGD0</accession>
<comment type="similarity">
    <text evidence="1">Belongs to the SYCE family.</text>
</comment>
<dbReference type="PANTHER" id="PTHR21731">
    <property type="entry name" value="SYNAPTONEMAL COMPLEX CENTRAL ELEMENT PROTEIN 1-LIKE"/>
    <property type="match status" value="1"/>
</dbReference>
<dbReference type="GO" id="GO:0007130">
    <property type="term" value="P:synaptonemal complex assembly"/>
    <property type="evidence" value="ECO:0007669"/>
    <property type="project" value="InterPro"/>
</dbReference>
<evidence type="ECO:0000256" key="2">
    <source>
        <dbReference type="ARBA" id="ARBA00023054"/>
    </source>
</evidence>
<evidence type="ECO:0000313" key="6">
    <source>
        <dbReference type="Ensembl" id="ENSFHEP00000012068.1"/>
    </source>
</evidence>
<feature type="compositionally biased region" description="Polar residues" evidence="5">
    <location>
        <begin position="8"/>
        <end position="34"/>
    </location>
</feature>
<protein>
    <submittedName>
        <fullName evidence="6">Synaptonemal complex central element protein 1-like</fullName>
    </submittedName>
</protein>
<keyword evidence="3" id="KW-0469">Meiosis</keyword>
<feature type="coiled-coil region" evidence="4">
    <location>
        <begin position="47"/>
        <end position="151"/>
    </location>
</feature>